<dbReference type="PANTHER" id="PTHR30055:SF226">
    <property type="entry name" value="HTH-TYPE TRANSCRIPTIONAL REGULATOR PKSA"/>
    <property type="match status" value="1"/>
</dbReference>
<proteinExistence type="predicted"/>
<dbReference type="STRING" id="364200.SAMN04488515_2059"/>
<gene>
    <name evidence="4" type="ORF">SAMN04488515_2059</name>
</gene>
<keyword evidence="1 2" id="KW-0238">DNA-binding</keyword>
<reference evidence="4 5" key="1">
    <citation type="submission" date="2016-10" db="EMBL/GenBank/DDBJ databases">
        <authorList>
            <person name="de Groot N.N."/>
        </authorList>
    </citation>
    <scope>NUCLEOTIDE SEQUENCE [LARGE SCALE GENOMIC DNA]</scope>
    <source>
        <strain evidence="4 5">DSM 17925</strain>
    </source>
</reference>
<dbReference type="EMBL" id="FOIZ01000001">
    <property type="protein sequence ID" value="SEW29063.1"/>
    <property type="molecule type" value="Genomic_DNA"/>
</dbReference>
<evidence type="ECO:0000313" key="4">
    <source>
        <dbReference type="EMBL" id="SEW29063.1"/>
    </source>
</evidence>
<dbReference type="InterPro" id="IPR009057">
    <property type="entry name" value="Homeodomain-like_sf"/>
</dbReference>
<evidence type="ECO:0000259" key="3">
    <source>
        <dbReference type="PROSITE" id="PS50977"/>
    </source>
</evidence>
<dbReference type="GO" id="GO:0003700">
    <property type="term" value="F:DNA-binding transcription factor activity"/>
    <property type="evidence" value="ECO:0007669"/>
    <property type="project" value="TreeGrafter"/>
</dbReference>
<dbReference type="OrthoDB" id="9802802at2"/>
<dbReference type="AlphaFoldDB" id="A0A1I0QPG3"/>
<name>A0A1I0QPG3_9RHOB</name>
<dbReference type="RefSeq" id="WP_089993532.1">
    <property type="nucleotide sequence ID" value="NZ_FOIZ01000001.1"/>
</dbReference>
<dbReference type="PRINTS" id="PR00455">
    <property type="entry name" value="HTHTETR"/>
</dbReference>
<organism evidence="4 5">
    <name type="scientific">Cognatiyoonia koreensis</name>
    <dbReference type="NCBI Taxonomy" id="364200"/>
    <lineage>
        <taxon>Bacteria</taxon>
        <taxon>Pseudomonadati</taxon>
        <taxon>Pseudomonadota</taxon>
        <taxon>Alphaproteobacteria</taxon>
        <taxon>Rhodobacterales</taxon>
        <taxon>Paracoccaceae</taxon>
        <taxon>Cognatiyoonia</taxon>
    </lineage>
</organism>
<protein>
    <submittedName>
        <fullName evidence="4">Transcriptional regulator, TetR family</fullName>
    </submittedName>
</protein>
<feature type="domain" description="HTH tetR-type" evidence="3">
    <location>
        <begin position="2"/>
        <end position="62"/>
    </location>
</feature>
<dbReference type="InterPro" id="IPR001647">
    <property type="entry name" value="HTH_TetR"/>
</dbReference>
<accession>A0A1I0QPG3</accession>
<evidence type="ECO:0000256" key="1">
    <source>
        <dbReference type="ARBA" id="ARBA00023125"/>
    </source>
</evidence>
<sequence>MSDRTTQLVEAALRVFMRYGVGKTTMNDIANEAGVARQTLYNSYGSKEDILRGAVRHVIAKTFKEVTTAWAEVPTLAEKLDLYFEIGPLRWYDIATGSAEGAELLDGIHEVAQEELRIAAREWDALFTDAVRAADGPDPETLGPYINAMSTNAKYNVADRQTLEMRLKVLKQSVLALMGTQK</sequence>
<dbReference type="PROSITE" id="PS50977">
    <property type="entry name" value="HTH_TETR_2"/>
    <property type="match status" value="1"/>
</dbReference>
<evidence type="ECO:0000256" key="2">
    <source>
        <dbReference type="PROSITE-ProRule" id="PRU00335"/>
    </source>
</evidence>
<dbReference type="Pfam" id="PF00440">
    <property type="entry name" value="TetR_N"/>
    <property type="match status" value="1"/>
</dbReference>
<dbReference type="Gene3D" id="1.10.357.10">
    <property type="entry name" value="Tetracycline Repressor, domain 2"/>
    <property type="match status" value="1"/>
</dbReference>
<dbReference type="PANTHER" id="PTHR30055">
    <property type="entry name" value="HTH-TYPE TRANSCRIPTIONAL REGULATOR RUTR"/>
    <property type="match status" value="1"/>
</dbReference>
<dbReference type="InterPro" id="IPR050109">
    <property type="entry name" value="HTH-type_TetR-like_transc_reg"/>
</dbReference>
<evidence type="ECO:0000313" key="5">
    <source>
        <dbReference type="Proteomes" id="UP000199167"/>
    </source>
</evidence>
<dbReference type="GO" id="GO:0000976">
    <property type="term" value="F:transcription cis-regulatory region binding"/>
    <property type="evidence" value="ECO:0007669"/>
    <property type="project" value="TreeGrafter"/>
</dbReference>
<dbReference type="SUPFAM" id="SSF46689">
    <property type="entry name" value="Homeodomain-like"/>
    <property type="match status" value="1"/>
</dbReference>
<feature type="DNA-binding region" description="H-T-H motif" evidence="2">
    <location>
        <begin position="25"/>
        <end position="44"/>
    </location>
</feature>
<dbReference type="Proteomes" id="UP000199167">
    <property type="component" value="Unassembled WGS sequence"/>
</dbReference>
<keyword evidence="5" id="KW-1185">Reference proteome</keyword>